<evidence type="ECO:0000313" key="3">
    <source>
        <dbReference type="Proteomes" id="UP000494165"/>
    </source>
</evidence>
<dbReference type="OrthoDB" id="10597076at2759"/>
<feature type="compositionally biased region" description="Polar residues" evidence="1">
    <location>
        <begin position="71"/>
        <end position="89"/>
    </location>
</feature>
<dbReference type="AlphaFoldDB" id="A0A8S1CS49"/>
<comment type="caution">
    <text evidence="2">The sequence shown here is derived from an EMBL/GenBank/DDBJ whole genome shotgun (WGS) entry which is preliminary data.</text>
</comment>
<gene>
    <name evidence="2" type="ORF">CLODIP_2_CD08266</name>
</gene>
<protein>
    <submittedName>
        <fullName evidence="2">Uncharacterized protein</fullName>
    </submittedName>
</protein>
<proteinExistence type="predicted"/>
<dbReference type="EMBL" id="CADEPI010000056">
    <property type="protein sequence ID" value="CAB3370932.1"/>
    <property type="molecule type" value="Genomic_DNA"/>
</dbReference>
<keyword evidence="3" id="KW-1185">Reference proteome</keyword>
<evidence type="ECO:0000313" key="2">
    <source>
        <dbReference type="EMBL" id="CAB3370932.1"/>
    </source>
</evidence>
<evidence type="ECO:0000256" key="1">
    <source>
        <dbReference type="SAM" id="MobiDB-lite"/>
    </source>
</evidence>
<dbReference type="Proteomes" id="UP000494165">
    <property type="component" value="Unassembled WGS sequence"/>
</dbReference>
<accession>A0A8S1CS49</accession>
<reference evidence="2 3" key="1">
    <citation type="submission" date="2020-04" db="EMBL/GenBank/DDBJ databases">
        <authorList>
            <person name="Alioto T."/>
            <person name="Alioto T."/>
            <person name="Gomez Garrido J."/>
        </authorList>
    </citation>
    <scope>NUCLEOTIDE SEQUENCE [LARGE SCALE GENOMIC DNA]</scope>
</reference>
<feature type="region of interest" description="Disordered" evidence="1">
    <location>
        <begin position="14"/>
        <end position="104"/>
    </location>
</feature>
<organism evidence="2 3">
    <name type="scientific">Cloeon dipterum</name>
    <dbReference type="NCBI Taxonomy" id="197152"/>
    <lineage>
        <taxon>Eukaryota</taxon>
        <taxon>Metazoa</taxon>
        <taxon>Ecdysozoa</taxon>
        <taxon>Arthropoda</taxon>
        <taxon>Hexapoda</taxon>
        <taxon>Insecta</taxon>
        <taxon>Pterygota</taxon>
        <taxon>Palaeoptera</taxon>
        <taxon>Ephemeroptera</taxon>
        <taxon>Pisciforma</taxon>
        <taxon>Baetidae</taxon>
        <taxon>Cloeon</taxon>
    </lineage>
</organism>
<name>A0A8S1CS49_9INSE</name>
<sequence>MDLKHESPSAAAMMFRGGGGAVPMPLTKSPLSDGMLRMQDIKTEPRTSSPCGDRPTSSKRTHHDEGWAPSPGQTSLDPLSPSSTFQSANSSGGPPGGSQGFHMTNGYSSSVSNCSYDPYSPNGKHGFIVSVEEVLFSLFRLRLVPYSALMATFKTANV</sequence>